<comment type="caution">
    <text evidence="3">The sequence shown here is derived from an EMBL/GenBank/DDBJ whole genome shotgun (WGS) entry which is preliminary data.</text>
</comment>
<keyword evidence="4" id="KW-1185">Reference proteome</keyword>
<feature type="domain" description="Pseudouridine synthase RsuA/RluA-like" evidence="2">
    <location>
        <begin position="11"/>
        <end position="152"/>
    </location>
</feature>
<dbReference type="GO" id="GO:0140098">
    <property type="term" value="F:catalytic activity, acting on RNA"/>
    <property type="evidence" value="ECO:0007669"/>
    <property type="project" value="UniProtKB-ARBA"/>
</dbReference>
<protein>
    <submittedName>
        <fullName evidence="3">tRNA pseudouridine32 synthase/23S rRNA pseudouridine746 synthase</fullName>
    </submittedName>
</protein>
<evidence type="ECO:0000313" key="4">
    <source>
        <dbReference type="Proteomes" id="UP000295565"/>
    </source>
</evidence>
<dbReference type="InterPro" id="IPR006224">
    <property type="entry name" value="PsdUridine_synth_RluA-like_CS"/>
</dbReference>
<dbReference type="SUPFAM" id="SSF55120">
    <property type="entry name" value="Pseudouridine synthase"/>
    <property type="match status" value="1"/>
</dbReference>
<dbReference type="PROSITE" id="PS01129">
    <property type="entry name" value="PSI_RLU"/>
    <property type="match status" value="1"/>
</dbReference>
<evidence type="ECO:0000256" key="1">
    <source>
        <dbReference type="ARBA" id="ARBA00010876"/>
    </source>
</evidence>
<evidence type="ECO:0000313" key="3">
    <source>
        <dbReference type="EMBL" id="TCK58050.1"/>
    </source>
</evidence>
<dbReference type="AlphaFoldDB" id="A0A4R1K2A0"/>
<gene>
    <name evidence="3" type="ORF">EV690_1755</name>
</gene>
<name>A0A4R1K2A0_9GAMM</name>
<dbReference type="InterPro" id="IPR006145">
    <property type="entry name" value="PsdUridine_synth_RsuA/RluA"/>
</dbReference>
<dbReference type="Gene3D" id="3.30.2350.10">
    <property type="entry name" value="Pseudouridine synthase"/>
    <property type="match status" value="1"/>
</dbReference>
<dbReference type="EMBL" id="SMGD01000012">
    <property type="protein sequence ID" value="TCK58050.1"/>
    <property type="molecule type" value="Genomic_DNA"/>
</dbReference>
<dbReference type="Proteomes" id="UP000295565">
    <property type="component" value="Unassembled WGS sequence"/>
</dbReference>
<dbReference type="InterPro" id="IPR006508">
    <property type="entry name" value="PsdUridine_synth_RluA-like"/>
</dbReference>
<evidence type="ECO:0000259" key="2">
    <source>
        <dbReference type="Pfam" id="PF00849"/>
    </source>
</evidence>
<comment type="similarity">
    <text evidence="1">Belongs to the pseudouridine synthase RluA family.</text>
</comment>
<dbReference type="GO" id="GO:0003723">
    <property type="term" value="F:RNA binding"/>
    <property type="evidence" value="ECO:0007669"/>
    <property type="project" value="InterPro"/>
</dbReference>
<dbReference type="PANTHER" id="PTHR21600:SF87">
    <property type="entry name" value="RNA PSEUDOURIDYLATE SYNTHASE DOMAIN-CONTAINING PROTEIN 1"/>
    <property type="match status" value="1"/>
</dbReference>
<dbReference type="GO" id="GO:0009982">
    <property type="term" value="F:pseudouridine synthase activity"/>
    <property type="evidence" value="ECO:0007669"/>
    <property type="project" value="InterPro"/>
</dbReference>
<dbReference type="CDD" id="cd02869">
    <property type="entry name" value="PseudoU_synth_RluA_like"/>
    <property type="match status" value="1"/>
</dbReference>
<reference evidence="3 4" key="1">
    <citation type="submission" date="2019-03" db="EMBL/GenBank/DDBJ databases">
        <title>Genomic Encyclopedia of Type Strains, Phase IV (KMG-IV): sequencing the most valuable type-strain genomes for metagenomic binning, comparative biology and taxonomic classification.</title>
        <authorList>
            <person name="Goeker M."/>
        </authorList>
    </citation>
    <scope>NUCLEOTIDE SEQUENCE [LARGE SCALE GENOMIC DNA]</scope>
    <source>
        <strain evidence="3 4">DSM 18577</strain>
    </source>
</reference>
<dbReference type="InterPro" id="IPR020103">
    <property type="entry name" value="PsdUridine_synth_cat_dom_sf"/>
</dbReference>
<dbReference type="InterPro" id="IPR050188">
    <property type="entry name" value="RluA_PseudoU_synthase"/>
</dbReference>
<dbReference type="GO" id="GO:0000455">
    <property type="term" value="P:enzyme-directed rRNA pseudouridine synthesis"/>
    <property type="evidence" value="ECO:0007669"/>
    <property type="project" value="TreeGrafter"/>
</dbReference>
<sequence length="221" mass="25331">MDIPIVLKHQDFVLVDKPYGLSFHRENDQPGLAQFVNKKIGAVWPVHRLDKMTSGLVLFATSAEAAARFQILFKEHKIAKFYLALAYGKPKKKQGEVKGDMCKTRSGSWKLTFSQNNPARTRFYSKALGDGLRAYLLRPYSGRTHQLRVAMKSLGVPILGDERYNGADAERGYLDAFGLRFDWQGERIEYCRFPLQGQQFLDAQEQLSDWLEPWQQPFPDA</sequence>
<accession>A0A4R1K2A0</accession>
<organism evidence="3 4">
    <name type="scientific">Celerinatantimonas diazotrophica</name>
    <dbReference type="NCBI Taxonomy" id="412034"/>
    <lineage>
        <taxon>Bacteria</taxon>
        <taxon>Pseudomonadati</taxon>
        <taxon>Pseudomonadota</taxon>
        <taxon>Gammaproteobacteria</taxon>
        <taxon>Celerinatantimonadaceae</taxon>
        <taxon>Celerinatantimonas</taxon>
    </lineage>
</organism>
<dbReference type="PANTHER" id="PTHR21600">
    <property type="entry name" value="MITOCHONDRIAL RNA PSEUDOURIDINE SYNTHASE"/>
    <property type="match status" value="1"/>
</dbReference>
<dbReference type="NCBIfam" id="TIGR01621">
    <property type="entry name" value="RluA-like"/>
    <property type="match status" value="1"/>
</dbReference>
<dbReference type="RefSeq" id="WP_224054922.1">
    <property type="nucleotide sequence ID" value="NZ_OU594967.1"/>
</dbReference>
<proteinExistence type="inferred from homology"/>
<dbReference type="Pfam" id="PF00849">
    <property type="entry name" value="PseudoU_synth_2"/>
    <property type="match status" value="1"/>
</dbReference>